<evidence type="ECO:0000313" key="1">
    <source>
        <dbReference type="EMBL" id="KAF8436208.1"/>
    </source>
</evidence>
<keyword evidence="2" id="KW-1185">Reference proteome</keyword>
<reference evidence="1" key="1">
    <citation type="submission" date="2019-10" db="EMBL/GenBank/DDBJ databases">
        <authorList>
            <consortium name="DOE Joint Genome Institute"/>
            <person name="Kuo A."/>
            <person name="Miyauchi S."/>
            <person name="Kiss E."/>
            <person name="Drula E."/>
            <person name="Kohler A."/>
            <person name="Sanchez-Garcia M."/>
            <person name="Andreopoulos B."/>
            <person name="Barry K.W."/>
            <person name="Bonito G."/>
            <person name="Buee M."/>
            <person name="Carver A."/>
            <person name="Chen C."/>
            <person name="Cichocki N."/>
            <person name="Clum A."/>
            <person name="Culley D."/>
            <person name="Crous P.W."/>
            <person name="Fauchery L."/>
            <person name="Girlanda M."/>
            <person name="Hayes R."/>
            <person name="Keri Z."/>
            <person name="LaButti K."/>
            <person name="Lipzen A."/>
            <person name="Lombard V."/>
            <person name="Magnuson J."/>
            <person name="Maillard F."/>
            <person name="Morin E."/>
            <person name="Murat C."/>
            <person name="Nolan M."/>
            <person name="Ohm R."/>
            <person name="Pangilinan J."/>
            <person name="Pereira M."/>
            <person name="Perotto S."/>
            <person name="Peter M."/>
            <person name="Riley R."/>
            <person name="Sitrit Y."/>
            <person name="Stielow B."/>
            <person name="Szollosi G."/>
            <person name="Zifcakova L."/>
            <person name="Stursova M."/>
            <person name="Spatafora J.W."/>
            <person name="Tedersoo L."/>
            <person name="Vaario L.-M."/>
            <person name="Yamada A."/>
            <person name="Yan M."/>
            <person name="Wang P."/>
            <person name="Xu J."/>
            <person name="Bruns T."/>
            <person name="Baldrian P."/>
            <person name="Vilgalys R."/>
            <person name="Henrissat B."/>
            <person name="Grigoriev I.V."/>
            <person name="Hibbett D."/>
            <person name="Nagy L.G."/>
            <person name="Martin F.M."/>
        </authorList>
    </citation>
    <scope>NUCLEOTIDE SEQUENCE</scope>
    <source>
        <strain evidence="1">BED1</strain>
    </source>
</reference>
<evidence type="ECO:0000313" key="2">
    <source>
        <dbReference type="Proteomes" id="UP001194468"/>
    </source>
</evidence>
<gene>
    <name evidence="1" type="ORF">L210DRAFT_2473784</name>
</gene>
<sequence length="96" mass="10730">MTAVLGIGIGWVQVLGGSCLQLWTSDLWVVICRIMTRAKHSYSVAIMKLRQSHLNRPCFLFNDFVVRNVFGDEAPVSRIPGTCHSTRGTRTHCVVL</sequence>
<dbReference type="Proteomes" id="UP001194468">
    <property type="component" value="Unassembled WGS sequence"/>
</dbReference>
<organism evidence="1 2">
    <name type="scientific">Boletus edulis BED1</name>
    <dbReference type="NCBI Taxonomy" id="1328754"/>
    <lineage>
        <taxon>Eukaryota</taxon>
        <taxon>Fungi</taxon>
        <taxon>Dikarya</taxon>
        <taxon>Basidiomycota</taxon>
        <taxon>Agaricomycotina</taxon>
        <taxon>Agaricomycetes</taxon>
        <taxon>Agaricomycetidae</taxon>
        <taxon>Boletales</taxon>
        <taxon>Boletineae</taxon>
        <taxon>Boletaceae</taxon>
        <taxon>Boletoideae</taxon>
        <taxon>Boletus</taxon>
    </lineage>
</organism>
<reference evidence="1" key="2">
    <citation type="journal article" date="2020" name="Nat. Commun.">
        <title>Large-scale genome sequencing of mycorrhizal fungi provides insights into the early evolution of symbiotic traits.</title>
        <authorList>
            <person name="Miyauchi S."/>
            <person name="Kiss E."/>
            <person name="Kuo A."/>
            <person name="Drula E."/>
            <person name="Kohler A."/>
            <person name="Sanchez-Garcia M."/>
            <person name="Morin E."/>
            <person name="Andreopoulos B."/>
            <person name="Barry K.W."/>
            <person name="Bonito G."/>
            <person name="Buee M."/>
            <person name="Carver A."/>
            <person name="Chen C."/>
            <person name="Cichocki N."/>
            <person name="Clum A."/>
            <person name="Culley D."/>
            <person name="Crous P.W."/>
            <person name="Fauchery L."/>
            <person name="Girlanda M."/>
            <person name="Hayes R.D."/>
            <person name="Keri Z."/>
            <person name="LaButti K."/>
            <person name="Lipzen A."/>
            <person name="Lombard V."/>
            <person name="Magnuson J."/>
            <person name="Maillard F."/>
            <person name="Murat C."/>
            <person name="Nolan M."/>
            <person name="Ohm R.A."/>
            <person name="Pangilinan J."/>
            <person name="Pereira M.F."/>
            <person name="Perotto S."/>
            <person name="Peter M."/>
            <person name="Pfister S."/>
            <person name="Riley R."/>
            <person name="Sitrit Y."/>
            <person name="Stielow J.B."/>
            <person name="Szollosi G."/>
            <person name="Zifcakova L."/>
            <person name="Stursova M."/>
            <person name="Spatafora J.W."/>
            <person name="Tedersoo L."/>
            <person name="Vaario L.M."/>
            <person name="Yamada A."/>
            <person name="Yan M."/>
            <person name="Wang P."/>
            <person name="Xu J."/>
            <person name="Bruns T."/>
            <person name="Baldrian P."/>
            <person name="Vilgalys R."/>
            <person name="Dunand C."/>
            <person name="Henrissat B."/>
            <person name="Grigoriev I.V."/>
            <person name="Hibbett D."/>
            <person name="Nagy L.G."/>
            <person name="Martin F.M."/>
        </authorList>
    </citation>
    <scope>NUCLEOTIDE SEQUENCE</scope>
    <source>
        <strain evidence="1">BED1</strain>
    </source>
</reference>
<accession>A0AAD4BPT6</accession>
<dbReference type="EMBL" id="WHUW01000022">
    <property type="protein sequence ID" value="KAF8436208.1"/>
    <property type="molecule type" value="Genomic_DNA"/>
</dbReference>
<comment type="caution">
    <text evidence="1">The sequence shown here is derived from an EMBL/GenBank/DDBJ whole genome shotgun (WGS) entry which is preliminary data.</text>
</comment>
<dbReference type="AlphaFoldDB" id="A0AAD4BPT6"/>
<name>A0AAD4BPT6_BOLED</name>
<proteinExistence type="predicted"/>
<protein>
    <submittedName>
        <fullName evidence="1">Uncharacterized protein</fullName>
    </submittedName>
</protein>